<feature type="domain" description="RING-type" evidence="3">
    <location>
        <begin position="8"/>
        <end position="65"/>
    </location>
</feature>
<evidence type="ECO:0000313" key="5">
    <source>
        <dbReference type="Proteomes" id="UP001223634"/>
    </source>
</evidence>
<gene>
    <name evidence="4" type="primary">cg30</name>
</gene>
<dbReference type="PROSITE" id="PS50089">
    <property type="entry name" value="ZF_RING_2"/>
    <property type="match status" value="1"/>
</dbReference>
<dbReference type="GO" id="GO:0008270">
    <property type="term" value="F:zinc ion binding"/>
    <property type="evidence" value="ECO:0007669"/>
    <property type="project" value="UniProtKB-KW"/>
</dbReference>
<dbReference type="InterPro" id="IPR001841">
    <property type="entry name" value="Znf_RING"/>
</dbReference>
<dbReference type="Gene3D" id="3.30.40.10">
    <property type="entry name" value="Zinc/RING finger domain, C3HC4 (zinc finger)"/>
    <property type="match status" value="1"/>
</dbReference>
<protein>
    <submittedName>
        <fullName evidence="4">CG30</fullName>
    </submittedName>
</protein>
<proteinExistence type="predicted"/>
<keyword evidence="1" id="KW-0863">Zinc-finger</keyword>
<dbReference type="SUPFAM" id="SSF57850">
    <property type="entry name" value="RING/U-box"/>
    <property type="match status" value="1"/>
</dbReference>
<feature type="compositionally biased region" description="Low complexity" evidence="2">
    <location>
        <begin position="166"/>
        <end position="183"/>
    </location>
</feature>
<sequence>MESLTLSCTVCMCEVKVDLGVGDMEPQMYVVPLFILEECLHALCLGCCKKIQEGRRRAIACPTCRTSSEKFYSYFYSAGTMVKFTITLNLAESYYSVDDILQHMYNRYKFCVIDSKPPSKDPSLKNKTPPKNKKPKDDIFAQLLGPLINKNQNTIAISGSLTVNAPSTSTATPSTSTATPSTSGSNITDNDFDAQLKAAMELSRIQYEHEKINKEINESLDIQAKIEINKEIYKNLTELIALKNKDIADIKSDIEKLNIKKSVLLNSIADIQFKLDRDAALKKQTEENGIVEDHIDAIKKTDPEIAQMAIDVRNKITAKKKLMSFWYLRKRFGCYCKTYEHVPGCKNRSEPLQVTWLKKRKGLTSCTENGNSKKQKL</sequence>
<evidence type="ECO:0000256" key="2">
    <source>
        <dbReference type="SAM" id="MobiDB-lite"/>
    </source>
</evidence>
<name>A0A6B7KGN0_9ABAC</name>
<accession>A0A6B7KGN0</accession>
<feature type="region of interest" description="Disordered" evidence="2">
    <location>
        <begin position="166"/>
        <end position="190"/>
    </location>
</feature>
<evidence type="ECO:0000259" key="3">
    <source>
        <dbReference type="PROSITE" id="PS50089"/>
    </source>
</evidence>
<dbReference type="InterPro" id="IPR013083">
    <property type="entry name" value="Znf_RING/FYVE/PHD"/>
</dbReference>
<organism evidence="4 5">
    <name type="scientific">Spodoptera cosmioides nucleopolyhedrovirus</name>
    <dbReference type="NCBI Taxonomy" id="2605774"/>
    <lineage>
        <taxon>Viruses</taxon>
        <taxon>Viruses incertae sedis</taxon>
        <taxon>Naldaviricetes</taxon>
        <taxon>Lefavirales</taxon>
        <taxon>Baculoviridae</taxon>
        <taxon>Alphabaculovirus</taxon>
        <taxon>Alphabaculovirus spocosmioidis</taxon>
    </lineage>
</organism>
<keyword evidence="5" id="KW-1185">Reference proteome</keyword>
<reference evidence="4 5" key="1">
    <citation type="submission" date="2019-01" db="EMBL/GenBank/DDBJ databases">
        <title>The Spodoptera cosmioides nucleopolyhedrovirus (SpcoNPV) is a novel virus isolated from the polyphagous black armyworm, Spodoptera cosmioides (Walker) (Lepidoptera: Noctuidae).</title>
        <authorList>
            <person name="Santos E.R."/>
            <person name="Oliveira L.B."/>
            <person name="Silva L.A."/>
            <person name="Sosa-Gomez D.R."/>
            <person name="Ribeiro B.M."/>
            <person name="Ardisson-Araujo D.M.P."/>
        </authorList>
    </citation>
    <scope>NUCLEOTIDE SEQUENCE [LARGE SCALE GENOMIC DNA]</scope>
    <source>
        <strain evidence="4">VPN72</strain>
    </source>
</reference>
<keyword evidence="1" id="KW-0862">Zinc</keyword>
<evidence type="ECO:0000256" key="1">
    <source>
        <dbReference type="PROSITE-ProRule" id="PRU00175"/>
    </source>
</evidence>
<dbReference type="Proteomes" id="UP001223634">
    <property type="component" value="Segment"/>
</dbReference>
<dbReference type="EMBL" id="MK419955">
    <property type="protein sequence ID" value="QEI03457.1"/>
    <property type="molecule type" value="Genomic_DNA"/>
</dbReference>
<evidence type="ECO:0000313" key="4">
    <source>
        <dbReference type="EMBL" id="QEI03457.1"/>
    </source>
</evidence>
<keyword evidence="1" id="KW-0479">Metal-binding</keyword>